<feature type="chain" id="PRO_5042011988" evidence="2">
    <location>
        <begin position="16"/>
        <end position="184"/>
    </location>
</feature>
<gene>
    <name evidence="3" type="ORF">KIN20_009805</name>
</gene>
<keyword evidence="2" id="KW-0732">Signal</keyword>
<feature type="region of interest" description="Disordered" evidence="1">
    <location>
        <begin position="60"/>
        <end position="88"/>
    </location>
</feature>
<keyword evidence="4" id="KW-1185">Reference proteome</keyword>
<proteinExistence type="predicted"/>
<dbReference type="Proteomes" id="UP001196413">
    <property type="component" value="Unassembled WGS sequence"/>
</dbReference>
<dbReference type="AlphaFoldDB" id="A0AAD5MA23"/>
<accession>A0AAD5MA23</accession>
<dbReference type="EMBL" id="JAHQIW010001638">
    <property type="protein sequence ID" value="KAJ1353213.1"/>
    <property type="molecule type" value="Genomic_DNA"/>
</dbReference>
<protein>
    <submittedName>
        <fullName evidence="3">Uncharacterized protein</fullName>
    </submittedName>
</protein>
<comment type="caution">
    <text evidence="3">The sequence shown here is derived from an EMBL/GenBank/DDBJ whole genome shotgun (WGS) entry which is preliminary data.</text>
</comment>
<organism evidence="3 4">
    <name type="scientific">Parelaphostrongylus tenuis</name>
    <name type="common">Meningeal worm</name>
    <dbReference type="NCBI Taxonomy" id="148309"/>
    <lineage>
        <taxon>Eukaryota</taxon>
        <taxon>Metazoa</taxon>
        <taxon>Ecdysozoa</taxon>
        <taxon>Nematoda</taxon>
        <taxon>Chromadorea</taxon>
        <taxon>Rhabditida</taxon>
        <taxon>Rhabditina</taxon>
        <taxon>Rhabditomorpha</taxon>
        <taxon>Strongyloidea</taxon>
        <taxon>Metastrongylidae</taxon>
        <taxon>Parelaphostrongylus</taxon>
    </lineage>
</organism>
<evidence type="ECO:0000256" key="2">
    <source>
        <dbReference type="SAM" id="SignalP"/>
    </source>
</evidence>
<sequence>MEIVLLLLLFQCAHTTKTIGHEFISTERTPFSAKEDIFYNDDSKIFSLTPNSKIRISIKASRHAEPKQPGIEPQPPGQEQIDVRKNKSPRKGIRNMLILNITEEDNDKSTDSNTTTNVNIAQQQPELRPPRQGAVEGCPKPRVCPKNCFVNINKNGCQDCQCLWQSLNNDEYQPPTGKGTANKI</sequence>
<evidence type="ECO:0000313" key="3">
    <source>
        <dbReference type="EMBL" id="KAJ1353213.1"/>
    </source>
</evidence>
<name>A0AAD5MA23_PARTN</name>
<evidence type="ECO:0000313" key="4">
    <source>
        <dbReference type="Proteomes" id="UP001196413"/>
    </source>
</evidence>
<reference evidence="3" key="1">
    <citation type="submission" date="2021-06" db="EMBL/GenBank/DDBJ databases">
        <title>Parelaphostrongylus tenuis whole genome reference sequence.</title>
        <authorList>
            <person name="Garwood T.J."/>
            <person name="Larsen P.A."/>
            <person name="Fountain-Jones N.M."/>
            <person name="Garbe J.R."/>
            <person name="Macchietto M.G."/>
            <person name="Kania S.A."/>
            <person name="Gerhold R.W."/>
            <person name="Richards J.E."/>
            <person name="Wolf T.M."/>
        </authorList>
    </citation>
    <scope>NUCLEOTIDE SEQUENCE</scope>
    <source>
        <strain evidence="3">MNPRO001-30</strain>
        <tissue evidence="3">Meninges</tissue>
    </source>
</reference>
<evidence type="ECO:0000256" key="1">
    <source>
        <dbReference type="SAM" id="MobiDB-lite"/>
    </source>
</evidence>
<feature type="signal peptide" evidence="2">
    <location>
        <begin position="1"/>
        <end position="15"/>
    </location>
</feature>